<accession>A0ABW2YI24</accession>
<dbReference type="EMBL" id="JBHTIF010000005">
    <property type="protein sequence ID" value="MFD0727407.1"/>
    <property type="molecule type" value="Genomic_DNA"/>
</dbReference>
<proteinExistence type="predicted"/>
<organism evidence="2 3">
    <name type="scientific">Lysobacter brunescens</name>
    <dbReference type="NCBI Taxonomy" id="262323"/>
    <lineage>
        <taxon>Bacteria</taxon>
        <taxon>Pseudomonadati</taxon>
        <taxon>Pseudomonadota</taxon>
        <taxon>Gammaproteobacteria</taxon>
        <taxon>Lysobacterales</taxon>
        <taxon>Lysobacteraceae</taxon>
        <taxon>Lysobacter</taxon>
    </lineage>
</organism>
<evidence type="ECO:0000313" key="3">
    <source>
        <dbReference type="Proteomes" id="UP001597110"/>
    </source>
</evidence>
<keyword evidence="1" id="KW-0812">Transmembrane</keyword>
<comment type="caution">
    <text evidence="2">The sequence shown here is derived from an EMBL/GenBank/DDBJ whole genome shotgun (WGS) entry which is preliminary data.</text>
</comment>
<dbReference type="Proteomes" id="UP001597110">
    <property type="component" value="Unassembled WGS sequence"/>
</dbReference>
<reference evidence="3" key="1">
    <citation type="journal article" date="2019" name="Int. J. Syst. Evol. Microbiol.">
        <title>The Global Catalogue of Microorganisms (GCM) 10K type strain sequencing project: providing services to taxonomists for standard genome sequencing and annotation.</title>
        <authorList>
            <consortium name="The Broad Institute Genomics Platform"/>
            <consortium name="The Broad Institute Genome Sequencing Center for Infectious Disease"/>
            <person name="Wu L."/>
            <person name="Ma J."/>
        </authorList>
    </citation>
    <scope>NUCLEOTIDE SEQUENCE [LARGE SCALE GENOMIC DNA]</scope>
    <source>
        <strain evidence="3">CCUG 55585</strain>
    </source>
</reference>
<sequence length="81" mass="9098">MKLPHELAAVLLVLFAIMFGWRAWSAIREGCIGWGANDKAVYIDRRQNPGAFWFFFSFFLFFSLGCAYGAYSSAAGFRSLG</sequence>
<keyword evidence="1" id="KW-0472">Membrane</keyword>
<evidence type="ECO:0000313" key="2">
    <source>
        <dbReference type="EMBL" id="MFD0727407.1"/>
    </source>
</evidence>
<keyword evidence="3" id="KW-1185">Reference proteome</keyword>
<feature type="transmembrane region" description="Helical" evidence="1">
    <location>
        <begin position="52"/>
        <end position="71"/>
    </location>
</feature>
<evidence type="ECO:0000256" key="1">
    <source>
        <dbReference type="SAM" id="Phobius"/>
    </source>
</evidence>
<name>A0ABW2YI24_9GAMM</name>
<dbReference type="RefSeq" id="WP_386826056.1">
    <property type="nucleotide sequence ID" value="NZ_JBHTIF010000005.1"/>
</dbReference>
<protein>
    <submittedName>
        <fullName evidence="2">Uncharacterized protein</fullName>
    </submittedName>
</protein>
<gene>
    <name evidence="2" type="ORF">ACFQ0E_17575</name>
</gene>
<keyword evidence="1" id="KW-1133">Transmembrane helix</keyword>